<organism evidence="1 2">
    <name type="scientific">Willisornis vidua</name>
    <name type="common">Xingu scale-backed antbird</name>
    <dbReference type="NCBI Taxonomy" id="1566151"/>
    <lineage>
        <taxon>Eukaryota</taxon>
        <taxon>Metazoa</taxon>
        <taxon>Chordata</taxon>
        <taxon>Craniata</taxon>
        <taxon>Vertebrata</taxon>
        <taxon>Euteleostomi</taxon>
        <taxon>Archelosauria</taxon>
        <taxon>Archosauria</taxon>
        <taxon>Dinosauria</taxon>
        <taxon>Saurischia</taxon>
        <taxon>Theropoda</taxon>
        <taxon>Coelurosauria</taxon>
        <taxon>Aves</taxon>
        <taxon>Neognathae</taxon>
        <taxon>Neoaves</taxon>
        <taxon>Telluraves</taxon>
        <taxon>Australaves</taxon>
        <taxon>Passeriformes</taxon>
        <taxon>Thamnophilidae</taxon>
        <taxon>Willisornis</taxon>
    </lineage>
</organism>
<name>A0ABQ9DEC8_9PASS</name>
<gene>
    <name evidence="1" type="ORF">WISP_65276</name>
</gene>
<sequence>MQEDWIREHLGKLNIYKSTCLDGVHPQVVRGLADPIARPLIITLESKFTDDTKLGGVVNSPEGCAALQKDINRLERWAENCLKFNNGKCRVLHLGKNPMHQHRLGDDLMESSSTEKDLGILVDNKLSMSQQCAFVPNANGMQRGALGKALPAG</sequence>
<evidence type="ECO:0000313" key="1">
    <source>
        <dbReference type="EMBL" id="KAJ7417295.1"/>
    </source>
</evidence>
<comment type="caution">
    <text evidence="1">The sequence shown here is derived from an EMBL/GenBank/DDBJ whole genome shotgun (WGS) entry which is preliminary data.</text>
</comment>
<protein>
    <submittedName>
        <fullName evidence="1">Rna-directed dna polymerase from mobile element jockey-like</fullName>
    </submittedName>
</protein>
<dbReference type="Proteomes" id="UP001145742">
    <property type="component" value="Unassembled WGS sequence"/>
</dbReference>
<keyword evidence="2" id="KW-1185">Reference proteome</keyword>
<proteinExistence type="predicted"/>
<reference evidence="1" key="1">
    <citation type="submission" date="2019-10" db="EMBL/GenBank/DDBJ databases">
        <authorList>
            <person name="Soares A.E.R."/>
            <person name="Aleixo A."/>
            <person name="Schneider P."/>
            <person name="Miyaki C.Y."/>
            <person name="Schneider M.P."/>
            <person name="Mello C."/>
            <person name="Vasconcelos A.T.R."/>
        </authorList>
    </citation>
    <scope>NUCLEOTIDE SEQUENCE</scope>
    <source>
        <tissue evidence="1">Muscle</tissue>
    </source>
</reference>
<dbReference type="PANTHER" id="PTHR33332">
    <property type="entry name" value="REVERSE TRANSCRIPTASE DOMAIN-CONTAINING PROTEIN"/>
    <property type="match status" value="1"/>
</dbReference>
<evidence type="ECO:0000313" key="2">
    <source>
        <dbReference type="Proteomes" id="UP001145742"/>
    </source>
</evidence>
<dbReference type="EMBL" id="WHWB01033771">
    <property type="protein sequence ID" value="KAJ7417295.1"/>
    <property type="molecule type" value="Genomic_DNA"/>
</dbReference>
<accession>A0ABQ9DEC8</accession>